<gene>
    <name evidence="11" type="ORF">FRACYDRAFT_225814</name>
</gene>
<evidence type="ECO:0000256" key="9">
    <source>
        <dbReference type="SAM" id="SignalP"/>
    </source>
</evidence>
<evidence type="ECO:0000256" key="4">
    <source>
        <dbReference type="ARBA" id="ARBA00022837"/>
    </source>
</evidence>
<feature type="compositionally biased region" description="Basic and acidic residues" evidence="7">
    <location>
        <begin position="715"/>
        <end position="726"/>
    </location>
</feature>
<dbReference type="SMART" id="SM00181">
    <property type="entry name" value="EGF"/>
    <property type="match status" value="4"/>
</dbReference>
<evidence type="ECO:0000256" key="1">
    <source>
        <dbReference type="ARBA" id="ARBA00022536"/>
    </source>
</evidence>
<dbReference type="KEGG" id="fcy:FRACYDRAFT_225814"/>
<dbReference type="Pfam" id="PF07645">
    <property type="entry name" value="EGF_CA"/>
    <property type="match status" value="1"/>
</dbReference>
<dbReference type="PANTHER" id="PTHR24039:SF28">
    <property type="entry name" value="EGF-LIKE DOMAIN-CONTAINING PROTEIN"/>
    <property type="match status" value="1"/>
</dbReference>
<evidence type="ECO:0000313" key="12">
    <source>
        <dbReference type="Proteomes" id="UP000095751"/>
    </source>
</evidence>
<dbReference type="PANTHER" id="PTHR24039">
    <property type="entry name" value="FIBRILLIN-RELATED"/>
    <property type="match status" value="1"/>
</dbReference>
<keyword evidence="5" id="KW-1015">Disulfide bond</keyword>
<dbReference type="GO" id="GO:0005509">
    <property type="term" value="F:calcium ion binding"/>
    <property type="evidence" value="ECO:0007669"/>
    <property type="project" value="InterPro"/>
</dbReference>
<keyword evidence="12" id="KW-1185">Reference proteome</keyword>
<keyword evidence="3" id="KW-0677">Repeat</keyword>
<feature type="region of interest" description="Disordered" evidence="7">
    <location>
        <begin position="868"/>
        <end position="960"/>
    </location>
</feature>
<feature type="signal peptide" evidence="9">
    <location>
        <begin position="1"/>
        <end position="19"/>
    </location>
</feature>
<feature type="region of interest" description="Disordered" evidence="7">
    <location>
        <begin position="112"/>
        <end position="131"/>
    </location>
</feature>
<evidence type="ECO:0000313" key="11">
    <source>
        <dbReference type="EMBL" id="OEU16709.1"/>
    </source>
</evidence>
<keyword evidence="1" id="KW-0245">EGF-like domain</keyword>
<keyword evidence="6" id="KW-0325">Glycoprotein</keyword>
<feature type="compositionally biased region" description="Polar residues" evidence="7">
    <location>
        <begin position="871"/>
        <end position="883"/>
    </location>
</feature>
<evidence type="ECO:0000256" key="8">
    <source>
        <dbReference type="SAM" id="Phobius"/>
    </source>
</evidence>
<dbReference type="InParanoid" id="A0A1E7FEW0"/>
<dbReference type="PROSITE" id="PS01186">
    <property type="entry name" value="EGF_2"/>
    <property type="match status" value="1"/>
</dbReference>
<protein>
    <recommendedName>
        <fullName evidence="10">EGF-like domain-containing protein</fullName>
    </recommendedName>
</protein>
<keyword evidence="8" id="KW-0812">Transmembrane</keyword>
<feature type="transmembrane region" description="Helical" evidence="8">
    <location>
        <begin position="799"/>
        <end position="820"/>
    </location>
</feature>
<evidence type="ECO:0000256" key="7">
    <source>
        <dbReference type="SAM" id="MobiDB-lite"/>
    </source>
</evidence>
<dbReference type="Proteomes" id="UP000095751">
    <property type="component" value="Unassembled WGS sequence"/>
</dbReference>
<dbReference type="AlphaFoldDB" id="A0A1E7FEW0"/>
<dbReference type="InterPro" id="IPR018097">
    <property type="entry name" value="EGF_Ca-bd_CS"/>
</dbReference>
<evidence type="ECO:0000256" key="3">
    <source>
        <dbReference type="ARBA" id="ARBA00022737"/>
    </source>
</evidence>
<keyword evidence="8" id="KW-0472">Membrane</keyword>
<reference evidence="11 12" key="1">
    <citation type="submission" date="2016-09" db="EMBL/GenBank/DDBJ databases">
        <title>Extensive genetic diversity and differential bi-allelic expression allows diatom success in the polar Southern Ocean.</title>
        <authorList>
            <consortium name="DOE Joint Genome Institute"/>
            <person name="Mock T."/>
            <person name="Otillar R.P."/>
            <person name="Strauss J."/>
            <person name="Dupont C."/>
            <person name="Frickenhaus S."/>
            <person name="Maumus F."/>
            <person name="Mcmullan M."/>
            <person name="Sanges R."/>
            <person name="Schmutz J."/>
            <person name="Toseland A."/>
            <person name="Valas R."/>
            <person name="Veluchamy A."/>
            <person name="Ward B.J."/>
            <person name="Allen A."/>
            <person name="Barry K."/>
            <person name="Falciatore A."/>
            <person name="Ferrante M."/>
            <person name="Fortunato A.E."/>
            <person name="Gloeckner G."/>
            <person name="Gruber A."/>
            <person name="Hipkin R."/>
            <person name="Janech M."/>
            <person name="Kroth P."/>
            <person name="Leese F."/>
            <person name="Lindquist E."/>
            <person name="Lyon B.R."/>
            <person name="Martin J."/>
            <person name="Mayer C."/>
            <person name="Parker M."/>
            <person name="Quesneville H."/>
            <person name="Raymond J."/>
            <person name="Uhlig C."/>
            <person name="Valentin K.U."/>
            <person name="Worden A.Z."/>
            <person name="Armbrust E.V."/>
            <person name="Bowler C."/>
            <person name="Green B."/>
            <person name="Moulton V."/>
            <person name="Van Oosterhout C."/>
            <person name="Grigoriev I."/>
        </authorList>
    </citation>
    <scope>NUCLEOTIDE SEQUENCE [LARGE SCALE GENOMIC DNA]</scope>
    <source>
        <strain evidence="11 12">CCMP1102</strain>
    </source>
</reference>
<keyword evidence="4" id="KW-0106">Calcium</keyword>
<keyword evidence="2 9" id="KW-0732">Signal</keyword>
<dbReference type="InterPro" id="IPR049883">
    <property type="entry name" value="NOTCH1_EGF-like"/>
</dbReference>
<feature type="domain" description="EGF-like" evidence="10">
    <location>
        <begin position="362"/>
        <end position="376"/>
    </location>
</feature>
<proteinExistence type="predicted"/>
<dbReference type="EMBL" id="KV784358">
    <property type="protein sequence ID" value="OEU16709.1"/>
    <property type="molecule type" value="Genomic_DNA"/>
</dbReference>
<evidence type="ECO:0000256" key="6">
    <source>
        <dbReference type="ARBA" id="ARBA00023180"/>
    </source>
</evidence>
<dbReference type="OrthoDB" id="41109at2759"/>
<dbReference type="InterPro" id="IPR001881">
    <property type="entry name" value="EGF-like_Ca-bd_dom"/>
</dbReference>
<evidence type="ECO:0000256" key="2">
    <source>
        <dbReference type="ARBA" id="ARBA00022729"/>
    </source>
</evidence>
<evidence type="ECO:0000259" key="10">
    <source>
        <dbReference type="PROSITE" id="PS01186"/>
    </source>
</evidence>
<keyword evidence="8" id="KW-1133">Transmembrane helix</keyword>
<dbReference type="SMART" id="SM00179">
    <property type="entry name" value="EGF_CA"/>
    <property type="match status" value="2"/>
</dbReference>
<dbReference type="PROSITE" id="PS01187">
    <property type="entry name" value="EGF_CA"/>
    <property type="match status" value="1"/>
</dbReference>
<organism evidence="11 12">
    <name type="scientific">Fragilariopsis cylindrus CCMP1102</name>
    <dbReference type="NCBI Taxonomy" id="635003"/>
    <lineage>
        <taxon>Eukaryota</taxon>
        <taxon>Sar</taxon>
        <taxon>Stramenopiles</taxon>
        <taxon>Ochrophyta</taxon>
        <taxon>Bacillariophyta</taxon>
        <taxon>Bacillariophyceae</taxon>
        <taxon>Bacillariophycidae</taxon>
        <taxon>Bacillariales</taxon>
        <taxon>Bacillariaceae</taxon>
        <taxon>Fragilariopsis</taxon>
    </lineage>
</organism>
<feature type="region of interest" description="Disordered" evidence="7">
    <location>
        <begin position="715"/>
        <end position="743"/>
    </location>
</feature>
<accession>A0A1E7FEW0</accession>
<name>A0A1E7FEW0_9STRA</name>
<sequence length="960" mass="105315">MTPITRILSLILVVSLASSGGWFLPSRVLVTAESTSTTGGGEGCERLQDTLTYTQEEAPRDLSSVFPVVVEKINRVLDGVLNVEVNWSGAELHGRVGEHIIECTVTRLLSGANKNDNGKDNNNETTTTVDEHGREVTSQCFHVPFTILDTNECKLPLGHSMRHVCPPPSICTNTDGSYECSCPRLLNNNNNDDRSPWEVSFSSLDKTSCPSSPSTIGCCSSLAHSIEGKRCREKFHCPVDPCSDNHDDCAKSAKCVRAESPNNINNNNDQKDSKTSSNTELYTCECPEGLMGNGKSCRPGIDPPPQPKVMFDGVTPTALTVKNNYYCGCNKPRVDACSGFPTCQGKHEVCTVSASTGDKPVCDCKPGYFRHDKYGCVDVNPPKLKLLNDPLGDKTLRLKQGDEYREHMVNIEDENAEDYLRNLKVTYSQPLPKGCNLKVGSFQVNYTVAMPWATPPDVTVTRQVIIEDIDECSIRGSKLKNFQQNCPQLIPQCDTSAGAVCRNTDGSYTCQCPVQTTGDGFLKSTKFESDSAYPVPTSYKGGTSCVDTSKPVIVVQGPNPKIFRVSECGGLNGVMSPYSRNNQNDDEKELLSSNQRSLYEIDIKEMIRATAGAELCATYENPNVNPSDCVNAIDRTYKGDVDLSDRVTVGDPVQKSRSHWVVPYDVKDDAGNQAATVYRDVMVEEVSLAGMEKKLREEVIITEQRKMKRAIDNAVREERKKWDAENRASNNRSRKNPTDSNAKSCPACSPCVCAGTDVVNAATCSPHCKNMSANCRKLSDESQVYALLFWLEDTFPAELVPLLIFAFILIGSVYFLRWMWTSIFNPKAYTNYDYGNYGSINDEMVLATHPEARQPAPVQRTADITAYGRSPSLSTTNNHLQNGSNGGGTFFSPGSQLGSPPPRNNLNNANDGNNNPSTPVPAAGILHRDERYDGGSMYQSPPLIAPSKNGEGARRRSPYR</sequence>
<feature type="chain" id="PRO_5009193048" description="EGF-like domain-containing protein" evidence="9">
    <location>
        <begin position="20"/>
        <end position="960"/>
    </location>
</feature>
<evidence type="ECO:0000256" key="5">
    <source>
        <dbReference type="ARBA" id="ARBA00023157"/>
    </source>
</evidence>
<dbReference type="CDD" id="cd00054">
    <property type="entry name" value="EGF_CA"/>
    <property type="match status" value="2"/>
</dbReference>
<dbReference type="InterPro" id="IPR000742">
    <property type="entry name" value="EGF"/>
</dbReference>
<feature type="compositionally biased region" description="Low complexity" evidence="7">
    <location>
        <begin position="904"/>
        <end position="917"/>
    </location>
</feature>
<dbReference type="Gene3D" id="2.10.25.10">
    <property type="entry name" value="Laminin"/>
    <property type="match status" value="2"/>
</dbReference>